<feature type="non-terminal residue" evidence="1">
    <location>
        <position position="1"/>
    </location>
</feature>
<dbReference type="OrthoDB" id="3344688at2759"/>
<gene>
    <name evidence="1" type="ORF">BDP27DRAFT_1521693</name>
</gene>
<protein>
    <submittedName>
        <fullName evidence="1">Uncharacterized protein</fullName>
    </submittedName>
</protein>
<dbReference type="AlphaFoldDB" id="A0A9P5P346"/>
<evidence type="ECO:0000313" key="2">
    <source>
        <dbReference type="Proteomes" id="UP000772434"/>
    </source>
</evidence>
<organism evidence="1 2">
    <name type="scientific">Rhodocollybia butyracea</name>
    <dbReference type="NCBI Taxonomy" id="206335"/>
    <lineage>
        <taxon>Eukaryota</taxon>
        <taxon>Fungi</taxon>
        <taxon>Dikarya</taxon>
        <taxon>Basidiomycota</taxon>
        <taxon>Agaricomycotina</taxon>
        <taxon>Agaricomycetes</taxon>
        <taxon>Agaricomycetidae</taxon>
        <taxon>Agaricales</taxon>
        <taxon>Marasmiineae</taxon>
        <taxon>Omphalotaceae</taxon>
        <taxon>Rhodocollybia</taxon>
    </lineage>
</organism>
<accession>A0A9P5P346</accession>
<reference evidence="1" key="1">
    <citation type="submission" date="2020-11" db="EMBL/GenBank/DDBJ databases">
        <authorList>
            <consortium name="DOE Joint Genome Institute"/>
            <person name="Ahrendt S."/>
            <person name="Riley R."/>
            <person name="Andreopoulos W."/>
            <person name="Labutti K."/>
            <person name="Pangilinan J."/>
            <person name="Ruiz-Duenas F.J."/>
            <person name="Barrasa J.M."/>
            <person name="Sanchez-Garcia M."/>
            <person name="Camarero S."/>
            <person name="Miyauchi S."/>
            <person name="Serrano A."/>
            <person name="Linde D."/>
            <person name="Babiker R."/>
            <person name="Drula E."/>
            <person name="Ayuso-Fernandez I."/>
            <person name="Pacheco R."/>
            <person name="Padilla G."/>
            <person name="Ferreira P."/>
            <person name="Barriuso J."/>
            <person name="Kellner H."/>
            <person name="Castanera R."/>
            <person name="Alfaro M."/>
            <person name="Ramirez L."/>
            <person name="Pisabarro A.G."/>
            <person name="Kuo A."/>
            <person name="Tritt A."/>
            <person name="Lipzen A."/>
            <person name="He G."/>
            <person name="Yan M."/>
            <person name="Ng V."/>
            <person name="Cullen D."/>
            <person name="Martin F."/>
            <person name="Rosso M.-N."/>
            <person name="Henrissat B."/>
            <person name="Hibbett D."/>
            <person name="Martinez A.T."/>
            <person name="Grigoriev I.V."/>
        </authorList>
    </citation>
    <scope>NUCLEOTIDE SEQUENCE</scope>
    <source>
        <strain evidence="1">AH 40177</strain>
    </source>
</reference>
<dbReference type="EMBL" id="JADNRY010000538">
    <property type="protein sequence ID" value="KAF9043461.1"/>
    <property type="molecule type" value="Genomic_DNA"/>
</dbReference>
<sequence length="152" mass="16945">MNPVGLPVGASRLTPSLMLTTLDVWLPAGRRQGLSFSLPAPQFAGNPSGSQLSLYLQLKLSSWPSVSRPNRPVGYETSSVKWVWACKYLFGFQGITSDHFLLRKTSKNQRLVKHIDVKDLFVREVVGRCDITLRQVDSETNVADVFTKPLGR</sequence>
<evidence type="ECO:0000313" key="1">
    <source>
        <dbReference type="EMBL" id="KAF9043461.1"/>
    </source>
</evidence>
<name>A0A9P5P346_9AGAR</name>
<proteinExistence type="predicted"/>
<comment type="caution">
    <text evidence="1">The sequence shown here is derived from an EMBL/GenBank/DDBJ whole genome shotgun (WGS) entry which is preliminary data.</text>
</comment>
<dbReference type="Proteomes" id="UP000772434">
    <property type="component" value="Unassembled WGS sequence"/>
</dbReference>
<keyword evidence="2" id="KW-1185">Reference proteome</keyword>